<feature type="domain" description="WW" evidence="13">
    <location>
        <begin position="1041"/>
        <end position="1074"/>
    </location>
</feature>
<evidence type="ECO:0000313" key="16">
    <source>
        <dbReference type="Proteomes" id="UP000838756"/>
    </source>
</evidence>
<dbReference type="GO" id="GO:0030014">
    <property type="term" value="C:CCR4-NOT complex"/>
    <property type="evidence" value="ECO:0007669"/>
    <property type="project" value="InterPro"/>
</dbReference>
<dbReference type="InterPro" id="IPR035983">
    <property type="entry name" value="Hect_E3_ubiquitin_ligase"/>
</dbReference>
<evidence type="ECO:0000259" key="13">
    <source>
        <dbReference type="PROSITE" id="PS50020"/>
    </source>
</evidence>
<feature type="compositionally biased region" description="Low complexity" evidence="10">
    <location>
        <begin position="795"/>
        <end position="815"/>
    </location>
</feature>
<evidence type="ECO:0000256" key="10">
    <source>
        <dbReference type="SAM" id="MobiDB-lite"/>
    </source>
</evidence>
<dbReference type="SUPFAM" id="SSF51045">
    <property type="entry name" value="WW domain"/>
    <property type="match status" value="2"/>
</dbReference>
<dbReference type="InterPro" id="IPR019312">
    <property type="entry name" value="CNOT11"/>
</dbReference>
<dbReference type="FunFam" id="3.30.2160.10:FF:000001">
    <property type="entry name" value="E3 ubiquitin-protein ligase NEDD4-like"/>
    <property type="match status" value="1"/>
</dbReference>
<dbReference type="CDD" id="cd00201">
    <property type="entry name" value="WW"/>
    <property type="match status" value="2"/>
</dbReference>
<dbReference type="Proteomes" id="UP000838756">
    <property type="component" value="Unassembled WGS sequence"/>
</dbReference>
<sequence>MGKWLCSLGTKVRGACPEFELARPPMELDNIHIKFEPVDILQQLINENSKYILDLFSEQTVDSQSLESICVQVQKRFPKSEHFNLSLLLSSLITGGDLSLPGQRVVALALIFDFYKGENPFSPLYLHLLDGKPGLLPLAPQERLFIAQLHGFIPANIKDVFKKSAKQVMLTEVSSKELEFDYSSLQSVIVDRVADVSAVAKTTAPALVALSDGGPPNRMAMKELLEVLMSNEYLPLHRTLQPSGPIPPPTFLLDPMEISFSDEGVWKNLVNRGAYVPLYDTDFDGLIGLKAPAPEKVVEKRMPSTPKEVKVKEEKKEKPEEKKSEEKESTNTVGEAQELTQLALKSALSVPHQQRLLALLDQDPDVVYQIGVTPYQLPDLVENNPMVAISVLLKLIHSQHITDYFSVLVNMEMSLHSMEVVNRLTTSVDLPVEFVHLYISNCISTCETIRDRYMQNRLVRLVCVFLQSLIRNKIINVKTDENSFLLRLKIVGAYSLAKKDIFGASDPYVRVELQKVDGDVTIETFLTKTKKKTLNPIWNQEFVFRVKPQEQKLLIQVFDENRLTRDDFLGMVEIPLAGAAPESAALGRAPPCKYPLRPRSINSPLQSTAGLKVSPNWSTCPPRWAGGLVIAVDSSSSTEDAAARSPLYSLSRLVRHPRARSRVRGHIEVYHALVGRAGEAAGAAPEPPPDGWELVEPAPQVGDVQPAIGGDVLPPGWEERQDANGRTYYVNHIARSTQWERPTLTRNISIESQAERMETAVTEFQRRFHISADDEHAPTRGLSPAPGTPTPPTSLPATLTASPPTSLPSMPAAPSQEDVSDRRAESTENTPYSTPILSPELKEQVPVETTTNISNDCDTNLGDNHNEEDDVVCAHENVHRTTEADNNQTEATVDNAQDSTNENQNSSQETDESEVNEVEIQPSNGINEIANDTESNEVVDQDLDDRDDDARTEIEEITFGRERTLTEETGDDSTESLTFDENHFSTPTGGVTPERRQSTSRRRRTTTSSMDDSEDDTDGSTESTRSSSSSTSHSQNLPNSDGLPPGWSMQRAPNGRVFFIDHNQKTTTWIDPRTDTRTTQWEDPRLSNPQIAGPAVPYSRDYKRKYEYLKSQLRKPSNVPNKFEIKVRRNSILEDSYRIISSVNRLDLLKTKLWVEFESEVGLDYGGLAREWFFLLSKEMFNPYYGLFEYSAMDNYTLQINPNSGVCNEEHLNYFKFIGRVAGMAVYHGKLLDAFFIRPFYKMMLGKSIELQDMESVDLEYYNSLMWIKENDPSELYLTFAVDEEQFGKTIQRELKPGGANISIDNENKDEYIKLVIQWRFVSRVQEQMYAFLEGLGALVPLPLLKIFDENELELLLCGIQHIDVRDWRANSLYKGDYHANHLVVQWFWRLQPHRPPALRELPAATGEVGEGHRGLARVRRGRLSLAAGPRAKFPQGLTLVIMTAHHLMMAAIVTYSFLFQSVFK</sequence>
<evidence type="ECO:0000256" key="5">
    <source>
        <dbReference type="ARBA" id="ARBA00022490"/>
    </source>
</evidence>
<feature type="region of interest" description="Disordered" evidence="10">
    <location>
        <begin position="881"/>
        <end position="1052"/>
    </location>
</feature>
<feature type="domain" description="C2" evidence="12">
    <location>
        <begin position="471"/>
        <end position="589"/>
    </location>
</feature>
<keyword evidence="5" id="KW-0963">Cytoplasm</keyword>
<feature type="compositionally biased region" description="Polar residues" evidence="10">
    <location>
        <begin position="827"/>
        <end position="836"/>
    </location>
</feature>
<feature type="transmembrane region" description="Helical" evidence="11">
    <location>
        <begin position="1438"/>
        <end position="1459"/>
    </location>
</feature>
<feature type="compositionally biased region" description="Acidic residues" evidence="10">
    <location>
        <begin position="934"/>
        <end position="947"/>
    </location>
</feature>
<evidence type="ECO:0000256" key="7">
    <source>
        <dbReference type="ARBA" id="ARBA00022737"/>
    </source>
</evidence>
<dbReference type="Pfam" id="PF00632">
    <property type="entry name" value="HECT"/>
    <property type="match status" value="1"/>
</dbReference>
<comment type="caution">
    <text evidence="15">The sequence shown here is derived from an EMBL/GenBank/DDBJ whole genome shotgun (WGS) entry which is preliminary data.</text>
</comment>
<keyword evidence="8 9" id="KW-0833">Ubl conjugation pathway</keyword>
<dbReference type="Pfam" id="PF00168">
    <property type="entry name" value="C2"/>
    <property type="match status" value="1"/>
</dbReference>
<feature type="compositionally biased region" description="Polar residues" evidence="10">
    <location>
        <begin position="847"/>
        <end position="863"/>
    </location>
</feature>
<accession>A0A8S4RVF3</accession>
<proteinExistence type="predicted"/>
<dbReference type="PANTHER" id="PTHR11254">
    <property type="entry name" value="HECT DOMAIN UBIQUITIN-PROTEIN LIGASE"/>
    <property type="match status" value="1"/>
</dbReference>
<evidence type="ECO:0000259" key="12">
    <source>
        <dbReference type="PROSITE" id="PS50004"/>
    </source>
</evidence>
<protein>
    <recommendedName>
        <fullName evidence="4">HECT-type E3 ubiquitin transferase</fullName>
        <ecNumber evidence="4">2.3.2.26</ecNumber>
    </recommendedName>
</protein>
<dbReference type="CDD" id="cd00078">
    <property type="entry name" value="HECTc"/>
    <property type="match status" value="1"/>
</dbReference>
<dbReference type="InterPro" id="IPR000008">
    <property type="entry name" value="C2_dom"/>
</dbReference>
<keyword evidence="11" id="KW-1133">Transmembrane helix</keyword>
<comment type="pathway">
    <text evidence="3">Protein modification; protein ubiquitination.</text>
</comment>
<keyword evidence="11" id="KW-0812">Transmembrane</keyword>
<dbReference type="SUPFAM" id="SSF49562">
    <property type="entry name" value="C2 domain (Calcium/lipid-binding domain, CaLB)"/>
    <property type="match status" value="1"/>
</dbReference>
<dbReference type="EC" id="2.3.2.26" evidence="4"/>
<dbReference type="SUPFAM" id="SSF56204">
    <property type="entry name" value="Hect, E3 ligase catalytic domain"/>
    <property type="match status" value="1"/>
</dbReference>
<dbReference type="SMART" id="SM00239">
    <property type="entry name" value="C2"/>
    <property type="match status" value="1"/>
</dbReference>
<dbReference type="Pfam" id="PF00397">
    <property type="entry name" value="WW"/>
    <property type="match status" value="2"/>
</dbReference>
<dbReference type="GO" id="GO:0019871">
    <property type="term" value="F:sodium channel inhibitor activity"/>
    <property type="evidence" value="ECO:0007669"/>
    <property type="project" value="TreeGrafter"/>
</dbReference>
<dbReference type="GO" id="GO:0009966">
    <property type="term" value="P:regulation of signal transduction"/>
    <property type="evidence" value="ECO:0007669"/>
    <property type="project" value="UniProtKB-ARBA"/>
</dbReference>
<evidence type="ECO:0000256" key="1">
    <source>
        <dbReference type="ARBA" id="ARBA00000885"/>
    </source>
</evidence>
<organism evidence="15 16">
    <name type="scientific">Pararge aegeria aegeria</name>
    <dbReference type="NCBI Taxonomy" id="348720"/>
    <lineage>
        <taxon>Eukaryota</taxon>
        <taxon>Metazoa</taxon>
        <taxon>Ecdysozoa</taxon>
        <taxon>Arthropoda</taxon>
        <taxon>Hexapoda</taxon>
        <taxon>Insecta</taxon>
        <taxon>Pterygota</taxon>
        <taxon>Neoptera</taxon>
        <taxon>Endopterygota</taxon>
        <taxon>Lepidoptera</taxon>
        <taxon>Glossata</taxon>
        <taxon>Ditrysia</taxon>
        <taxon>Papilionoidea</taxon>
        <taxon>Nymphalidae</taxon>
        <taxon>Satyrinae</taxon>
        <taxon>Satyrini</taxon>
        <taxon>Parargina</taxon>
        <taxon>Pararge</taxon>
    </lineage>
</organism>
<evidence type="ECO:0000256" key="6">
    <source>
        <dbReference type="ARBA" id="ARBA00022679"/>
    </source>
</evidence>
<dbReference type="GO" id="GO:0048814">
    <property type="term" value="P:regulation of dendrite morphogenesis"/>
    <property type="evidence" value="ECO:0007669"/>
    <property type="project" value="TreeGrafter"/>
</dbReference>
<dbReference type="GO" id="GO:0005737">
    <property type="term" value="C:cytoplasm"/>
    <property type="evidence" value="ECO:0007669"/>
    <property type="project" value="UniProtKB-SubCell"/>
</dbReference>
<dbReference type="GO" id="GO:0061630">
    <property type="term" value="F:ubiquitin protein ligase activity"/>
    <property type="evidence" value="ECO:0007669"/>
    <property type="project" value="UniProtKB-EC"/>
</dbReference>
<evidence type="ECO:0000256" key="11">
    <source>
        <dbReference type="SAM" id="Phobius"/>
    </source>
</evidence>
<dbReference type="GO" id="GO:0006511">
    <property type="term" value="P:ubiquitin-dependent protein catabolic process"/>
    <property type="evidence" value="ECO:0007669"/>
    <property type="project" value="TreeGrafter"/>
</dbReference>
<comment type="caution">
    <text evidence="9">Lacks conserved residue(s) required for the propagation of feature annotation.</text>
</comment>
<dbReference type="PROSITE" id="PS50237">
    <property type="entry name" value="HECT"/>
    <property type="match status" value="1"/>
</dbReference>
<dbReference type="Gene3D" id="2.60.40.150">
    <property type="entry name" value="C2 domain"/>
    <property type="match status" value="1"/>
</dbReference>
<evidence type="ECO:0000313" key="15">
    <source>
        <dbReference type="EMBL" id="CAH2240896.1"/>
    </source>
</evidence>
<dbReference type="Gene3D" id="2.20.70.10">
    <property type="match status" value="2"/>
</dbReference>
<feature type="compositionally biased region" description="Basic and acidic residues" evidence="10">
    <location>
        <begin position="297"/>
        <end position="329"/>
    </location>
</feature>
<dbReference type="FunFam" id="3.90.1750.10:FF:000001">
    <property type="entry name" value="E3 ubiquitin-protein ligase NEDD4-like"/>
    <property type="match status" value="1"/>
</dbReference>
<dbReference type="PROSITE" id="PS50020">
    <property type="entry name" value="WW_DOMAIN_2"/>
    <property type="match status" value="2"/>
</dbReference>
<comment type="catalytic activity">
    <reaction evidence="1">
        <text>S-ubiquitinyl-[E2 ubiquitin-conjugating enzyme]-L-cysteine + [acceptor protein]-L-lysine = [E2 ubiquitin-conjugating enzyme]-L-cysteine + N(6)-ubiquitinyl-[acceptor protein]-L-lysine.</text>
        <dbReference type="EC" id="2.3.2.26"/>
    </reaction>
</comment>
<dbReference type="InterPro" id="IPR036020">
    <property type="entry name" value="WW_dom_sf"/>
</dbReference>
<dbReference type="InterPro" id="IPR000569">
    <property type="entry name" value="HECT_dom"/>
</dbReference>
<evidence type="ECO:0000256" key="4">
    <source>
        <dbReference type="ARBA" id="ARBA00012485"/>
    </source>
</evidence>
<dbReference type="SMART" id="SM00119">
    <property type="entry name" value="HECTc"/>
    <property type="match status" value="1"/>
</dbReference>
<keyword evidence="7" id="KW-0677">Repeat</keyword>
<feature type="compositionally biased region" description="Polar residues" evidence="10">
    <location>
        <begin position="884"/>
        <end position="908"/>
    </location>
</feature>
<evidence type="ECO:0000256" key="3">
    <source>
        <dbReference type="ARBA" id="ARBA00004906"/>
    </source>
</evidence>
<dbReference type="GO" id="GO:0016567">
    <property type="term" value="P:protein ubiquitination"/>
    <property type="evidence" value="ECO:0007669"/>
    <property type="project" value="TreeGrafter"/>
</dbReference>
<feature type="domain" description="HECT" evidence="14">
    <location>
        <begin position="1144"/>
        <end position="1391"/>
    </location>
</feature>
<gene>
    <name evidence="15" type="primary">jg9632</name>
    <name evidence="15" type="ORF">PAEG_LOCUS17380</name>
</gene>
<keyword evidence="6" id="KW-0808">Transferase</keyword>
<feature type="compositionally biased region" description="Polar residues" evidence="10">
    <location>
        <begin position="975"/>
        <end position="989"/>
    </location>
</feature>
<feature type="compositionally biased region" description="Low complexity" evidence="10">
    <location>
        <begin position="1020"/>
        <end position="1034"/>
    </location>
</feature>
<dbReference type="OrthoDB" id="423283at2759"/>
<feature type="compositionally biased region" description="Polar residues" evidence="10">
    <location>
        <begin position="921"/>
        <end position="933"/>
    </location>
</feature>
<feature type="domain" description="WW" evidence="13">
    <location>
        <begin position="711"/>
        <end position="744"/>
    </location>
</feature>
<name>A0A8S4RVF3_9NEOP</name>
<evidence type="ECO:0000259" key="14">
    <source>
        <dbReference type="PROSITE" id="PS50237"/>
    </source>
</evidence>
<dbReference type="Gene3D" id="3.30.2160.10">
    <property type="entry name" value="Hect, E3 ligase catalytic domain"/>
    <property type="match status" value="1"/>
</dbReference>
<reference evidence="15" key="1">
    <citation type="submission" date="2022-03" db="EMBL/GenBank/DDBJ databases">
        <authorList>
            <person name="Lindestad O."/>
        </authorList>
    </citation>
    <scope>NUCLEOTIDE SEQUENCE</scope>
</reference>
<dbReference type="PANTHER" id="PTHR11254:SF440">
    <property type="entry name" value="E3 UBIQUITIN-PROTEIN LIGASE NEDD-4"/>
    <property type="match status" value="1"/>
</dbReference>
<dbReference type="EMBL" id="CAKXAJ010025557">
    <property type="protein sequence ID" value="CAH2240896.1"/>
    <property type="molecule type" value="Genomic_DNA"/>
</dbReference>
<feature type="compositionally biased region" description="Basic and acidic residues" evidence="10">
    <location>
        <begin position="948"/>
        <end position="966"/>
    </location>
</feature>
<dbReference type="InterPro" id="IPR050409">
    <property type="entry name" value="E3_ubiq-protein_ligase"/>
</dbReference>
<dbReference type="InterPro" id="IPR001202">
    <property type="entry name" value="WW_dom"/>
</dbReference>
<keyword evidence="16" id="KW-1185">Reference proteome</keyword>
<keyword evidence="11" id="KW-0472">Membrane</keyword>
<feature type="region of interest" description="Disordered" evidence="10">
    <location>
        <begin position="297"/>
        <end position="334"/>
    </location>
</feature>
<evidence type="ECO:0000256" key="9">
    <source>
        <dbReference type="PROSITE-ProRule" id="PRU00104"/>
    </source>
</evidence>
<evidence type="ECO:0000256" key="2">
    <source>
        <dbReference type="ARBA" id="ARBA00004496"/>
    </source>
</evidence>
<dbReference type="Gene3D" id="3.90.1750.10">
    <property type="entry name" value="Hect, E3 ligase catalytic domains"/>
    <property type="match status" value="1"/>
</dbReference>
<evidence type="ECO:0000256" key="8">
    <source>
        <dbReference type="ARBA" id="ARBA00022786"/>
    </source>
</evidence>
<dbReference type="SMART" id="SM00456">
    <property type="entry name" value="WW"/>
    <property type="match status" value="2"/>
</dbReference>
<dbReference type="InterPro" id="IPR035892">
    <property type="entry name" value="C2_domain_sf"/>
</dbReference>
<feature type="region of interest" description="Disordered" evidence="10">
    <location>
        <begin position="771"/>
        <end position="867"/>
    </location>
</feature>
<dbReference type="PROSITE" id="PS01159">
    <property type="entry name" value="WW_DOMAIN_1"/>
    <property type="match status" value="2"/>
</dbReference>
<comment type="subcellular location">
    <subcellularLocation>
        <location evidence="2">Cytoplasm</location>
    </subcellularLocation>
</comment>
<dbReference type="FunFam" id="2.20.70.10:FF:000037">
    <property type="entry name" value="E3 ubiquitin-protein ligase nedd-4"/>
    <property type="match status" value="1"/>
</dbReference>
<dbReference type="PROSITE" id="PS50004">
    <property type="entry name" value="C2"/>
    <property type="match status" value="1"/>
</dbReference>
<dbReference type="Pfam" id="PF10155">
    <property type="entry name" value="CNOT11"/>
    <property type="match status" value="1"/>
</dbReference>